<sequence>MSTRQNYLLIFASLFFLSTSTGCSGLPRTTTFSLKEDLGYQLRAVNLILDKSPELETVTPEVIKRIEALFKKGLAENNIILQVESITSLKVNLKQYDDGDVAKRELTGFLLGISIGELAKIEAEVTVISGEEGKIIKKATVLVTSSRSGFNFLYGYGGAEKLEKPFTEEVINILEKP</sequence>
<dbReference type="AlphaFoldDB" id="A0A8J6TAU0"/>
<proteinExistence type="predicted"/>
<reference evidence="1 2" key="1">
    <citation type="submission" date="2020-08" db="EMBL/GenBank/DDBJ databases">
        <title>Bridging the membrane lipid divide: bacteria of the FCB group superphylum have the potential to synthesize archaeal ether lipids.</title>
        <authorList>
            <person name="Villanueva L."/>
            <person name="Von Meijenfeldt F.A.B."/>
            <person name="Westbye A.B."/>
            <person name="Yadav S."/>
            <person name="Hopmans E.C."/>
            <person name="Dutilh B.E."/>
            <person name="Sinninghe Damste J.S."/>
        </authorList>
    </citation>
    <scope>NUCLEOTIDE SEQUENCE [LARGE SCALE GENOMIC DNA]</scope>
    <source>
        <strain evidence="1">NIOZ-UU82</strain>
    </source>
</reference>
<accession>A0A8J6TAU0</accession>
<protein>
    <recommendedName>
        <fullName evidence="3">Lipoprotein</fullName>
    </recommendedName>
</protein>
<dbReference type="Proteomes" id="UP000603545">
    <property type="component" value="Unassembled WGS sequence"/>
</dbReference>
<dbReference type="EMBL" id="JACNLL010000066">
    <property type="protein sequence ID" value="MBC8199891.1"/>
    <property type="molecule type" value="Genomic_DNA"/>
</dbReference>
<dbReference type="PROSITE" id="PS51257">
    <property type="entry name" value="PROKAR_LIPOPROTEIN"/>
    <property type="match status" value="1"/>
</dbReference>
<comment type="caution">
    <text evidence="1">The sequence shown here is derived from an EMBL/GenBank/DDBJ whole genome shotgun (WGS) entry which is preliminary data.</text>
</comment>
<evidence type="ECO:0008006" key="3">
    <source>
        <dbReference type="Google" id="ProtNLM"/>
    </source>
</evidence>
<evidence type="ECO:0000313" key="2">
    <source>
        <dbReference type="Proteomes" id="UP000603545"/>
    </source>
</evidence>
<gene>
    <name evidence="1" type="ORF">H8E80_07600</name>
</gene>
<organism evidence="1 2">
    <name type="scientific">Candidatus Desulfaltia bathyphila</name>
    <dbReference type="NCBI Taxonomy" id="2841697"/>
    <lineage>
        <taxon>Bacteria</taxon>
        <taxon>Pseudomonadati</taxon>
        <taxon>Thermodesulfobacteriota</taxon>
        <taxon>Desulfobacteria</taxon>
        <taxon>Desulfobacterales</taxon>
        <taxon>Desulfobacterales incertae sedis</taxon>
        <taxon>Candidatus Desulfaltia</taxon>
    </lineage>
</organism>
<name>A0A8J6TAU0_9BACT</name>
<evidence type="ECO:0000313" key="1">
    <source>
        <dbReference type="EMBL" id="MBC8199891.1"/>
    </source>
</evidence>